<proteinExistence type="inferred from homology"/>
<organism evidence="5 6">
    <name type="scientific">Brassica napus</name>
    <name type="common">Rape</name>
    <dbReference type="NCBI Taxonomy" id="3708"/>
    <lineage>
        <taxon>Eukaryota</taxon>
        <taxon>Viridiplantae</taxon>
        <taxon>Streptophyta</taxon>
        <taxon>Embryophyta</taxon>
        <taxon>Tracheophyta</taxon>
        <taxon>Spermatophyta</taxon>
        <taxon>Magnoliopsida</taxon>
        <taxon>eudicotyledons</taxon>
        <taxon>Gunneridae</taxon>
        <taxon>Pentapetalae</taxon>
        <taxon>rosids</taxon>
        <taxon>malvids</taxon>
        <taxon>Brassicales</taxon>
        <taxon>Brassicaceae</taxon>
        <taxon>Brassiceae</taxon>
        <taxon>Brassica</taxon>
    </lineage>
</organism>
<evidence type="ECO:0000313" key="6">
    <source>
        <dbReference type="Proteomes" id="UP000824890"/>
    </source>
</evidence>
<reference evidence="5 6" key="1">
    <citation type="submission" date="2021-05" db="EMBL/GenBank/DDBJ databases">
        <title>Genome Assembly of Synthetic Allotetraploid Brassica napus Reveals Homoeologous Exchanges between Subgenomes.</title>
        <authorList>
            <person name="Davis J.T."/>
        </authorList>
    </citation>
    <scope>NUCLEOTIDE SEQUENCE [LARGE SCALE GENOMIC DNA]</scope>
    <source>
        <strain evidence="6">cv. Da-Ae</strain>
        <tissue evidence="5">Seedling</tissue>
    </source>
</reference>
<keyword evidence="6" id="KW-1185">Reference proteome</keyword>
<dbReference type="InterPro" id="IPR034751">
    <property type="entry name" value="Yippee"/>
</dbReference>
<sequence>MDLAGVGEVTGARYTGMHAVCLLVLMSGESGRGARKWQSTRRTRSELVPGRYIIHDKLENPSRNERYLKLEKRQTKQRQERERKGRARMGRIFTVELEGRSYRCRFCRTHLALPDDLISKSFHCRRGKAYLFNRSVNISMGPLEERMMLSGMHTVADIFCCCCGQNVGWKYESAHEKAQKYKEGKFVLERGRIVDEMDLSTEVYIDTRSDTEDS</sequence>
<dbReference type="Pfam" id="PF03226">
    <property type="entry name" value="Yippee-Mis18"/>
    <property type="match status" value="1"/>
</dbReference>
<protein>
    <recommendedName>
        <fullName evidence="4">Yippee domain-containing protein</fullName>
    </recommendedName>
</protein>
<evidence type="ECO:0000259" key="4">
    <source>
        <dbReference type="PROSITE" id="PS51792"/>
    </source>
</evidence>
<keyword evidence="3" id="KW-0862">Zinc</keyword>
<dbReference type="InterPro" id="IPR004910">
    <property type="entry name" value="Yippee/Mis18/Cereblon"/>
</dbReference>
<dbReference type="PANTHER" id="PTHR13848">
    <property type="entry name" value="PROTEIN YIPPEE-LIKE CG15309-RELATED"/>
    <property type="match status" value="1"/>
</dbReference>
<evidence type="ECO:0000256" key="1">
    <source>
        <dbReference type="ARBA" id="ARBA00005613"/>
    </source>
</evidence>
<comment type="similarity">
    <text evidence="1">Belongs to the yippee family.</text>
</comment>
<comment type="caution">
    <text evidence="5">The sequence shown here is derived from an EMBL/GenBank/DDBJ whole genome shotgun (WGS) entry which is preliminary data.</text>
</comment>
<gene>
    <name evidence="5" type="ORF">HID58_038233</name>
</gene>
<dbReference type="EMBL" id="JAGKQM010000010">
    <property type="protein sequence ID" value="KAH0906406.1"/>
    <property type="molecule type" value="Genomic_DNA"/>
</dbReference>
<evidence type="ECO:0000313" key="5">
    <source>
        <dbReference type="EMBL" id="KAH0906406.1"/>
    </source>
</evidence>
<dbReference type="Proteomes" id="UP000824890">
    <property type="component" value="Unassembled WGS sequence"/>
</dbReference>
<name>A0ABQ8BNI5_BRANA</name>
<dbReference type="InterPro" id="IPR039058">
    <property type="entry name" value="Yippee_fam"/>
</dbReference>
<dbReference type="PROSITE" id="PS51792">
    <property type="entry name" value="YIPPEE"/>
    <property type="match status" value="1"/>
</dbReference>
<evidence type="ECO:0000256" key="2">
    <source>
        <dbReference type="ARBA" id="ARBA00022723"/>
    </source>
</evidence>
<evidence type="ECO:0000256" key="3">
    <source>
        <dbReference type="ARBA" id="ARBA00022833"/>
    </source>
</evidence>
<accession>A0ABQ8BNI5</accession>
<feature type="domain" description="Yippee" evidence="4">
    <location>
        <begin position="100"/>
        <end position="197"/>
    </location>
</feature>
<keyword evidence="2" id="KW-0479">Metal-binding</keyword>